<organism evidence="2 3">
    <name type="scientific">Mesorhizobium metallidurans STM 2683</name>
    <dbReference type="NCBI Taxonomy" id="1297569"/>
    <lineage>
        <taxon>Bacteria</taxon>
        <taxon>Pseudomonadati</taxon>
        <taxon>Pseudomonadota</taxon>
        <taxon>Alphaproteobacteria</taxon>
        <taxon>Hyphomicrobiales</taxon>
        <taxon>Phyllobacteriaceae</taxon>
        <taxon>Mesorhizobium</taxon>
    </lineage>
</organism>
<reference evidence="2 3" key="1">
    <citation type="submission" date="2013-02" db="EMBL/GenBank/DDBJ databases">
        <authorList>
            <person name="Genoscope - CEA"/>
        </authorList>
    </citation>
    <scope>NUCLEOTIDE SEQUENCE [LARGE SCALE GENOMIC DNA]</scope>
    <source>
        <strain evidence="2 3">STM 2683</strain>
    </source>
</reference>
<evidence type="ECO:0000313" key="2">
    <source>
        <dbReference type="EMBL" id="CCV07311.1"/>
    </source>
</evidence>
<feature type="region of interest" description="Disordered" evidence="1">
    <location>
        <begin position="43"/>
        <end position="71"/>
    </location>
</feature>
<keyword evidence="3" id="KW-1185">Reference proteome</keyword>
<dbReference type="STRING" id="1297569.MESS2_510065"/>
<dbReference type="Proteomes" id="UP000012062">
    <property type="component" value="Unassembled WGS sequence"/>
</dbReference>
<evidence type="ECO:0000256" key="1">
    <source>
        <dbReference type="SAM" id="MobiDB-lite"/>
    </source>
</evidence>
<accession>M5F5Z4</accession>
<dbReference type="EMBL" id="CAUM01000119">
    <property type="protein sequence ID" value="CCV07311.1"/>
    <property type="molecule type" value="Genomic_DNA"/>
</dbReference>
<name>M5F5Z4_9HYPH</name>
<gene>
    <name evidence="2" type="ORF">MESS2_510065</name>
</gene>
<sequence length="71" mass="8088">MRTKASSGLIVPRGDAAMNEFLDIFGDVMRIVTFQYQPPRPTRVNFAGNWRAERGSPQRTHPTGRVTPHHR</sequence>
<dbReference type="AlphaFoldDB" id="M5F5Z4"/>
<proteinExistence type="predicted"/>
<evidence type="ECO:0000313" key="3">
    <source>
        <dbReference type="Proteomes" id="UP000012062"/>
    </source>
</evidence>
<protein>
    <submittedName>
        <fullName evidence="2">Uncharacterized protein</fullName>
    </submittedName>
</protein>
<comment type="caution">
    <text evidence="2">The sequence shown here is derived from an EMBL/GenBank/DDBJ whole genome shotgun (WGS) entry which is preliminary data.</text>
</comment>